<evidence type="ECO:0000256" key="1">
    <source>
        <dbReference type="ARBA" id="ARBA00007009"/>
    </source>
</evidence>
<dbReference type="InterPro" id="IPR029063">
    <property type="entry name" value="SAM-dependent_MTases_sf"/>
</dbReference>
<evidence type="ECO:0000256" key="4">
    <source>
        <dbReference type="SAM" id="MobiDB-lite"/>
    </source>
</evidence>
<feature type="compositionally biased region" description="Polar residues" evidence="4">
    <location>
        <begin position="1"/>
        <end position="10"/>
    </location>
</feature>
<dbReference type="InterPro" id="IPR004298">
    <property type="entry name" value="Nicotian_synth"/>
</dbReference>
<organism evidence="5 6">
    <name type="scientific">Melanomma pulvis-pyrius CBS 109.77</name>
    <dbReference type="NCBI Taxonomy" id="1314802"/>
    <lineage>
        <taxon>Eukaryota</taxon>
        <taxon>Fungi</taxon>
        <taxon>Dikarya</taxon>
        <taxon>Ascomycota</taxon>
        <taxon>Pezizomycotina</taxon>
        <taxon>Dothideomycetes</taxon>
        <taxon>Pleosporomycetidae</taxon>
        <taxon>Pleosporales</taxon>
        <taxon>Melanommataceae</taxon>
        <taxon>Melanomma</taxon>
    </lineage>
</organism>
<evidence type="ECO:0000256" key="3">
    <source>
        <dbReference type="ARBA" id="ARBA00022691"/>
    </source>
</evidence>
<accession>A0A6A6X9B0</accession>
<evidence type="ECO:0000256" key="2">
    <source>
        <dbReference type="ARBA" id="ARBA00022679"/>
    </source>
</evidence>
<protein>
    <submittedName>
        <fullName evidence="5">Nicotianamine synthase</fullName>
    </submittedName>
</protein>
<keyword evidence="3" id="KW-0949">S-adenosyl-L-methionine</keyword>
<dbReference type="AlphaFoldDB" id="A0A6A6X9B0"/>
<evidence type="ECO:0000313" key="5">
    <source>
        <dbReference type="EMBL" id="KAF2792841.1"/>
    </source>
</evidence>
<keyword evidence="6" id="KW-1185">Reference proteome</keyword>
<feature type="region of interest" description="Disordered" evidence="4">
    <location>
        <begin position="1"/>
        <end position="22"/>
    </location>
</feature>
<dbReference type="PANTHER" id="PTHR32266:SF12">
    <property type="entry name" value="NICOTIANAMINE SYNTHASE 3"/>
    <property type="match status" value="1"/>
</dbReference>
<dbReference type="GO" id="GO:0030418">
    <property type="term" value="P:nicotianamine biosynthetic process"/>
    <property type="evidence" value="ECO:0007669"/>
    <property type="project" value="InterPro"/>
</dbReference>
<gene>
    <name evidence="5" type="ORF">K505DRAFT_245810</name>
</gene>
<sequence length="323" mass="35745">MDPKHNQNFAVETLGDTPPPTPTAMASSAQALIKEIRAIHLTLSTLSSLAPGTQINALLTRLVDLCISPRADDFAEYVWRIEGVEELCGKLRSICAEAEGELERYWAQRIIESAPQSQSQSRPAPSALLALFPYHSNYISLSHLECSTLEAFLPTCSPICRPVPCSIAFLGSGPLPLTSFCVLDRYPEAVVYNIDRDADALRLSEQVSRKVGYEARMRFCCEDVSLGGKRETKRGWRDSEVVFLAALVGLDSVTKLSILRDLAQQLVPGTLVVARSARGLRRVLYPVLELSDNLQRIGFEILAEVHPWTKVVNSVVVLKVRER</sequence>
<comment type="similarity">
    <text evidence="1">Belongs to the nicotianamine synthase (NAS)-like family.</text>
</comment>
<name>A0A6A6X9B0_9PLEO</name>
<keyword evidence="2" id="KW-0808">Transferase</keyword>
<dbReference type="Proteomes" id="UP000799757">
    <property type="component" value="Unassembled WGS sequence"/>
</dbReference>
<reference evidence="5" key="1">
    <citation type="journal article" date="2020" name="Stud. Mycol.">
        <title>101 Dothideomycetes genomes: a test case for predicting lifestyles and emergence of pathogens.</title>
        <authorList>
            <person name="Haridas S."/>
            <person name="Albert R."/>
            <person name="Binder M."/>
            <person name="Bloem J."/>
            <person name="Labutti K."/>
            <person name="Salamov A."/>
            <person name="Andreopoulos B."/>
            <person name="Baker S."/>
            <person name="Barry K."/>
            <person name="Bills G."/>
            <person name="Bluhm B."/>
            <person name="Cannon C."/>
            <person name="Castanera R."/>
            <person name="Culley D."/>
            <person name="Daum C."/>
            <person name="Ezra D."/>
            <person name="Gonzalez J."/>
            <person name="Henrissat B."/>
            <person name="Kuo A."/>
            <person name="Liang C."/>
            <person name="Lipzen A."/>
            <person name="Lutzoni F."/>
            <person name="Magnuson J."/>
            <person name="Mondo S."/>
            <person name="Nolan M."/>
            <person name="Ohm R."/>
            <person name="Pangilinan J."/>
            <person name="Park H.-J."/>
            <person name="Ramirez L."/>
            <person name="Alfaro M."/>
            <person name="Sun H."/>
            <person name="Tritt A."/>
            <person name="Yoshinaga Y."/>
            <person name="Zwiers L.-H."/>
            <person name="Turgeon B."/>
            <person name="Goodwin S."/>
            <person name="Spatafora J."/>
            <person name="Crous P."/>
            <person name="Grigoriev I."/>
        </authorList>
    </citation>
    <scope>NUCLEOTIDE SEQUENCE</scope>
    <source>
        <strain evidence="5">CBS 109.77</strain>
    </source>
</reference>
<evidence type="ECO:0000313" key="6">
    <source>
        <dbReference type="Proteomes" id="UP000799757"/>
    </source>
</evidence>
<dbReference type="PROSITE" id="PS51142">
    <property type="entry name" value="NAS"/>
    <property type="match status" value="1"/>
</dbReference>
<dbReference type="Gene3D" id="3.40.50.150">
    <property type="entry name" value="Vaccinia Virus protein VP39"/>
    <property type="match status" value="1"/>
</dbReference>
<dbReference type="OrthoDB" id="1858069at2759"/>
<dbReference type="Pfam" id="PF03059">
    <property type="entry name" value="NAS"/>
    <property type="match status" value="1"/>
</dbReference>
<dbReference type="PANTHER" id="PTHR32266">
    <property type="entry name" value="NICOTIANAMINE SYNTHASE 3"/>
    <property type="match status" value="1"/>
</dbReference>
<proteinExistence type="inferred from homology"/>
<dbReference type="GO" id="GO:0030410">
    <property type="term" value="F:nicotianamine synthase activity"/>
    <property type="evidence" value="ECO:0007669"/>
    <property type="project" value="InterPro"/>
</dbReference>
<dbReference type="EMBL" id="MU001953">
    <property type="protein sequence ID" value="KAF2792841.1"/>
    <property type="molecule type" value="Genomic_DNA"/>
</dbReference>